<feature type="transmembrane region" description="Helical" evidence="1">
    <location>
        <begin position="31"/>
        <end position="50"/>
    </location>
</feature>
<evidence type="ECO:0000313" key="2">
    <source>
        <dbReference type="EMBL" id="AVI07296.1"/>
    </source>
</evidence>
<sequence length="254" mass="29589">MIDKLILYFKHFPSLLHLAKAKVKETWKYDVILFLIQLIIISIIIGVMYLFNTEEIEKAQWIYRMIAFYTFVTIAYIIYKSFKLYKYDYLIAKSFQLTPIITPILNALIGAIIICVLSLITSIFKPVNLETSVISFVYFILMSIIFIVFISITLSLLTLISKKVFKFYVVATIVLFFLVPIIFIPNNKANMIDQILKINPLYYLIDGLSSSIVFGAVNMYNIVYHIYFIAFLVLIGVINFILTRLVAHKKYEYI</sequence>
<feature type="transmembrane region" description="Helical" evidence="1">
    <location>
        <begin position="99"/>
        <end position="124"/>
    </location>
</feature>
<keyword evidence="4" id="KW-1185">Reference proteome</keyword>
<organism evidence="2">
    <name type="scientific">Staphylococcus hominis</name>
    <dbReference type="NCBI Taxonomy" id="1290"/>
    <lineage>
        <taxon>Bacteria</taxon>
        <taxon>Bacillati</taxon>
        <taxon>Bacillota</taxon>
        <taxon>Bacilli</taxon>
        <taxon>Bacillales</taxon>
        <taxon>Staphylococcaceae</taxon>
        <taxon>Staphylococcus</taxon>
    </lineage>
</organism>
<accession>A0A3S7H0T7</accession>
<reference evidence="3 4" key="2">
    <citation type="submission" date="2022-06" db="EMBL/GenBank/DDBJ databases">
        <title>Staphylococcus hominis ShoR14 genome sequence.</title>
        <authorList>
            <person name="Yeo C.C."/>
            <person name="Chew C.H."/>
            <person name="Che Hamzah A.M."/>
            <person name="Al-Trad E.I."/>
        </authorList>
    </citation>
    <scope>NUCLEOTIDE SEQUENCE [LARGE SCALE GENOMIC DNA]</scope>
    <source>
        <strain evidence="3 4">ShoR14</strain>
    </source>
</reference>
<feature type="transmembrane region" description="Helical" evidence="1">
    <location>
        <begin position="136"/>
        <end position="161"/>
    </location>
</feature>
<name>A0A3S7H0T7_STAHO</name>
<feature type="transmembrane region" description="Helical" evidence="1">
    <location>
        <begin position="167"/>
        <end position="189"/>
    </location>
</feature>
<dbReference type="EMBL" id="CP014567">
    <property type="protein sequence ID" value="AVI07296.1"/>
    <property type="molecule type" value="Genomic_DNA"/>
</dbReference>
<dbReference type="AlphaFoldDB" id="A0A3S7H0T7"/>
<evidence type="ECO:0000313" key="4">
    <source>
        <dbReference type="Proteomes" id="UP000665944"/>
    </source>
</evidence>
<dbReference type="EMBL" id="JAGHKT020000007">
    <property type="protein sequence ID" value="MCM5672518.1"/>
    <property type="molecule type" value="Genomic_DNA"/>
</dbReference>
<keyword evidence="1" id="KW-0472">Membrane</keyword>
<keyword evidence="1" id="KW-0812">Transmembrane</keyword>
<feature type="transmembrane region" description="Helical" evidence="1">
    <location>
        <begin position="226"/>
        <end position="247"/>
    </location>
</feature>
<protein>
    <submittedName>
        <fullName evidence="2">Teichoic acid transporter</fullName>
    </submittedName>
</protein>
<proteinExistence type="predicted"/>
<evidence type="ECO:0000313" key="3">
    <source>
        <dbReference type="EMBL" id="MCM5672518.1"/>
    </source>
</evidence>
<evidence type="ECO:0000256" key="1">
    <source>
        <dbReference type="SAM" id="Phobius"/>
    </source>
</evidence>
<dbReference type="Proteomes" id="UP000665944">
    <property type="component" value="Unassembled WGS sequence"/>
</dbReference>
<reference evidence="2" key="1">
    <citation type="submission" date="2016-02" db="EMBL/GenBank/DDBJ databases">
        <title>Genomic sequence of a clinical Staphylococcus hominis isolate.</title>
        <authorList>
            <person name="McClure J.M."/>
            <person name="Zhang K."/>
        </authorList>
    </citation>
    <scope>NUCLEOTIDE SEQUENCE</scope>
    <source>
        <strain evidence="2">C34847</strain>
    </source>
</reference>
<feature type="transmembrane region" description="Helical" evidence="1">
    <location>
        <begin position="62"/>
        <end position="79"/>
    </location>
</feature>
<dbReference type="RefSeq" id="WP_019835724.1">
    <property type="nucleotide sequence ID" value="NZ_CABMJU010000062.1"/>
</dbReference>
<keyword evidence="1" id="KW-1133">Transmembrane helix</keyword>
<gene>
    <name evidence="2" type="ORF">AZE34_09455</name>
    <name evidence="3" type="ORF">J7T32_006995</name>
</gene>